<sequence>SKPPIMAMKEWHKTHPELFKKRPYNHAGLDTYEQQHQQYEQQVAEWNSAWAAHQQQEEQRADAFHDQLGKDQS</sequence>
<evidence type="ECO:0000313" key="2">
    <source>
        <dbReference type="EMBL" id="MBV0934868.1"/>
    </source>
</evidence>
<proteinExistence type="predicted"/>
<evidence type="ECO:0000313" key="3">
    <source>
        <dbReference type="Proteomes" id="UP000755551"/>
    </source>
</evidence>
<gene>
    <name evidence="2" type="ORF">KTN04_16150</name>
</gene>
<protein>
    <submittedName>
        <fullName evidence="2">Uncharacterized protein</fullName>
    </submittedName>
</protein>
<dbReference type="EMBL" id="JAHQZT010000042">
    <property type="protein sequence ID" value="MBV0934868.1"/>
    <property type="molecule type" value="Genomic_DNA"/>
</dbReference>
<comment type="caution">
    <text evidence="2">The sequence shown here is derived from an EMBL/GenBank/DDBJ whole genome shotgun (WGS) entry which is preliminary data.</text>
</comment>
<accession>A0ABS6MF20</accession>
<organism evidence="2 3">
    <name type="scientific">Marinobacterium weihaiense</name>
    <dbReference type="NCBI Taxonomy" id="2851016"/>
    <lineage>
        <taxon>Bacteria</taxon>
        <taxon>Pseudomonadati</taxon>
        <taxon>Pseudomonadota</taxon>
        <taxon>Gammaproteobacteria</taxon>
        <taxon>Oceanospirillales</taxon>
        <taxon>Oceanospirillaceae</taxon>
        <taxon>Marinobacterium</taxon>
    </lineage>
</organism>
<feature type="compositionally biased region" description="Basic and acidic residues" evidence="1">
    <location>
        <begin position="55"/>
        <end position="73"/>
    </location>
</feature>
<name>A0ABS6MF20_9GAMM</name>
<dbReference type="Proteomes" id="UP000755551">
    <property type="component" value="Unassembled WGS sequence"/>
</dbReference>
<reference evidence="2 3" key="1">
    <citation type="submission" date="2021-06" db="EMBL/GenBank/DDBJ databases">
        <title>Bacterium isolated from marine sediment.</title>
        <authorList>
            <person name="Zhu K.-L."/>
            <person name="Du Z.-J."/>
            <person name="Liang Q.-Y."/>
        </authorList>
    </citation>
    <scope>NUCLEOTIDE SEQUENCE [LARGE SCALE GENOMIC DNA]</scope>
    <source>
        <strain evidence="2 3">A346</strain>
    </source>
</reference>
<feature type="region of interest" description="Disordered" evidence="1">
    <location>
        <begin position="50"/>
        <end position="73"/>
    </location>
</feature>
<feature type="non-terminal residue" evidence="2">
    <location>
        <position position="1"/>
    </location>
</feature>
<evidence type="ECO:0000256" key="1">
    <source>
        <dbReference type="SAM" id="MobiDB-lite"/>
    </source>
</evidence>
<keyword evidence="3" id="KW-1185">Reference proteome</keyword>